<dbReference type="Pfam" id="PF05687">
    <property type="entry name" value="BES1_N"/>
    <property type="match status" value="1"/>
</dbReference>
<keyword evidence="4 5" id="KW-0804">Transcription</keyword>
<protein>
    <recommendedName>
        <fullName evidence="5">Protein BZR1 homolog</fullName>
    </recommendedName>
    <alternativeName>
        <fullName evidence="5">Protein BRASSINAZOLE-RESISTANT 1 homolog</fullName>
    </alternativeName>
</protein>
<accession>A0A9Q0EXV8</accession>
<dbReference type="EMBL" id="JAKUCV010007840">
    <property type="protein sequence ID" value="KAJ4821845.1"/>
    <property type="molecule type" value="Genomic_DNA"/>
</dbReference>
<comment type="caution">
    <text evidence="7">The sequence shown here is derived from an EMBL/GenBank/DDBJ whole genome shotgun (WGS) entry which is preliminary data.</text>
</comment>
<dbReference type="AlphaFoldDB" id="A0A9Q0EXV8"/>
<feature type="domain" description="BES1/BZR1 plant transcription factor N-terminal" evidence="6">
    <location>
        <begin position="13"/>
        <end position="50"/>
    </location>
</feature>
<dbReference type="GO" id="GO:0005634">
    <property type="term" value="C:nucleus"/>
    <property type="evidence" value="ECO:0007669"/>
    <property type="project" value="UniProtKB-SubCell"/>
</dbReference>
<comment type="subcellular location">
    <subcellularLocation>
        <location evidence="5">Nucleus</location>
    </subcellularLocation>
</comment>
<keyword evidence="5" id="KW-1070">Brassinosteroid signaling pathway</keyword>
<dbReference type="PANTHER" id="PTHR31506">
    <property type="entry name" value="BES1/BZR1 HOMOLOG PROTEIN 3-RELATED"/>
    <property type="match status" value="1"/>
</dbReference>
<keyword evidence="3 5" id="KW-0238">DNA-binding</keyword>
<name>A0A9Q0EXV8_9ROSI</name>
<dbReference type="InterPro" id="IPR033264">
    <property type="entry name" value="BZR"/>
</dbReference>
<dbReference type="GO" id="GO:0006351">
    <property type="term" value="P:DNA-templated transcription"/>
    <property type="evidence" value="ECO:0007669"/>
    <property type="project" value="InterPro"/>
</dbReference>
<evidence type="ECO:0000313" key="8">
    <source>
        <dbReference type="Proteomes" id="UP001141552"/>
    </source>
</evidence>
<dbReference type="InterPro" id="IPR008540">
    <property type="entry name" value="BES1_N"/>
</dbReference>
<dbReference type="GO" id="GO:0003677">
    <property type="term" value="F:DNA binding"/>
    <property type="evidence" value="ECO:0007669"/>
    <property type="project" value="UniProtKB-UniRule"/>
</dbReference>
<comment type="function">
    <text evidence="5">Functions in brassinosteroid signaling. May function as transcriptional repressor.</text>
</comment>
<dbReference type="GO" id="GO:0003700">
    <property type="term" value="F:DNA-binding transcription factor activity"/>
    <property type="evidence" value="ECO:0007669"/>
    <property type="project" value="UniProtKB-UniRule"/>
</dbReference>
<evidence type="ECO:0000256" key="4">
    <source>
        <dbReference type="ARBA" id="ARBA00023163"/>
    </source>
</evidence>
<reference evidence="7" key="1">
    <citation type="submission" date="2022-02" db="EMBL/GenBank/DDBJ databases">
        <authorList>
            <person name="Henning P.M."/>
            <person name="McCubbin A.G."/>
            <person name="Shore J.S."/>
        </authorList>
    </citation>
    <scope>NUCLEOTIDE SEQUENCE</scope>
    <source>
        <strain evidence="7">F60SS</strain>
        <tissue evidence="7">Leaves</tissue>
    </source>
</reference>
<sequence length="111" mass="12131">MTTLSDKGYHILTLPKHSDSNDLLKALCEEAGWHVEEDGTIYRKKFISRMPSLDARSSRNPISLDDDYCNCNNQMSSEKGAFLGGTGSSVQECHGGYVIDLALSLSIPSSC</sequence>
<dbReference type="PANTHER" id="PTHR31506:SF21">
    <property type="entry name" value="PROTEIN BZR1 HOMOLOG"/>
    <property type="match status" value="1"/>
</dbReference>
<comment type="similarity">
    <text evidence="1 5">Belongs to the BZR/LAT61 family.</text>
</comment>
<gene>
    <name evidence="7" type="ORF">Tsubulata_046385</name>
</gene>
<organism evidence="7 8">
    <name type="scientific">Turnera subulata</name>
    <dbReference type="NCBI Taxonomy" id="218843"/>
    <lineage>
        <taxon>Eukaryota</taxon>
        <taxon>Viridiplantae</taxon>
        <taxon>Streptophyta</taxon>
        <taxon>Embryophyta</taxon>
        <taxon>Tracheophyta</taxon>
        <taxon>Spermatophyta</taxon>
        <taxon>Magnoliopsida</taxon>
        <taxon>eudicotyledons</taxon>
        <taxon>Gunneridae</taxon>
        <taxon>Pentapetalae</taxon>
        <taxon>rosids</taxon>
        <taxon>fabids</taxon>
        <taxon>Malpighiales</taxon>
        <taxon>Passifloraceae</taxon>
        <taxon>Turnera</taxon>
    </lineage>
</organism>
<dbReference type="GO" id="GO:0009742">
    <property type="term" value="P:brassinosteroid mediated signaling pathway"/>
    <property type="evidence" value="ECO:0007669"/>
    <property type="project" value="UniProtKB-UniRule"/>
</dbReference>
<evidence type="ECO:0000259" key="6">
    <source>
        <dbReference type="Pfam" id="PF05687"/>
    </source>
</evidence>
<dbReference type="Proteomes" id="UP001141552">
    <property type="component" value="Unassembled WGS sequence"/>
</dbReference>
<dbReference type="OrthoDB" id="1907033at2759"/>
<reference evidence="7" key="2">
    <citation type="journal article" date="2023" name="Plants (Basel)">
        <title>Annotation of the Turnera subulata (Passifloraceae) Draft Genome Reveals the S-Locus Evolved after the Divergence of Turneroideae from Passifloroideae in a Stepwise Manner.</title>
        <authorList>
            <person name="Henning P.M."/>
            <person name="Roalson E.H."/>
            <person name="Mir W."/>
            <person name="McCubbin A.G."/>
            <person name="Shore J.S."/>
        </authorList>
    </citation>
    <scope>NUCLEOTIDE SEQUENCE</scope>
    <source>
        <strain evidence="7">F60SS</strain>
    </source>
</reference>
<evidence type="ECO:0000313" key="7">
    <source>
        <dbReference type="EMBL" id="KAJ4821845.1"/>
    </source>
</evidence>
<evidence type="ECO:0000256" key="2">
    <source>
        <dbReference type="ARBA" id="ARBA00023015"/>
    </source>
</evidence>
<evidence type="ECO:0000256" key="3">
    <source>
        <dbReference type="ARBA" id="ARBA00023125"/>
    </source>
</evidence>
<proteinExistence type="inferred from homology"/>
<keyword evidence="8" id="KW-1185">Reference proteome</keyword>
<keyword evidence="2 5" id="KW-0805">Transcription regulation</keyword>
<evidence type="ECO:0000256" key="1">
    <source>
        <dbReference type="ARBA" id="ARBA00005909"/>
    </source>
</evidence>
<evidence type="ECO:0000256" key="5">
    <source>
        <dbReference type="RuleBase" id="RU369040"/>
    </source>
</evidence>